<reference evidence="2" key="1">
    <citation type="submission" date="2006-01" db="EMBL/GenBank/DDBJ databases">
        <title>Genome of the cyst-dividing bacterium Ramlibacter tataouinensis.</title>
        <authorList>
            <person name="Barakat M."/>
            <person name="Ortet P."/>
            <person name="De Luca G."/>
            <person name="Jourlin-Castelli C."/>
            <person name="Ansaldi M."/>
            <person name="Py B."/>
            <person name="Fichant G."/>
            <person name="Coutinho P."/>
            <person name="Voulhoux R."/>
            <person name="Bastien O."/>
            <person name="Roy S."/>
            <person name="Marechal E."/>
            <person name="Henrissat B."/>
            <person name="Quentin Y."/>
            <person name="Noirot P."/>
            <person name="Filloux A."/>
            <person name="Mejean V."/>
            <person name="DuBow M."/>
            <person name="Barras F."/>
            <person name="Heulin T."/>
        </authorList>
    </citation>
    <scope>NUCLEOTIDE SEQUENCE [LARGE SCALE GENOMIC DNA]</scope>
    <source>
        <strain evidence="2">ATCC BAA-407 / DSM 14655 / LMG 21543 / TTB310</strain>
    </source>
</reference>
<gene>
    <name evidence="1" type="ordered locus">Rta_12510</name>
</gene>
<dbReference type="KEGG" id="rta:Rta_12510"/>
<proteinExistence type="predicted"/>
<evidence type="ECO:0000313" key="2">
    <source>
        <dbReference type="Proteomes" id="UP000008385"/>
    </source>
</evidence>
<dbReference type="HOGENOM" id="CLU_2772992_0_0_4"/>
<dbReference type="AlphaFoldDB" id="F5Y1T5"/>
<dbReference type="Proteomes" id="UP000008385">
    <property type="component" value="Chromosome"/>
</dbReference>
<evidence type="ECO:0000313" key="1">
    <source>
        <dbReference type="EMBL" id="AEG92336.1"/>
    </source>
</evidence>
<keyword evidence="2" id="KW-1185">Reference proteome</keyword>
<dbReference type="RefSeq" id="WP_013900569.1">
    <property type="nucleotide sequence ID" value="NC_015677.1"/>
</dbReference>
<organism evidence="1 2">
    <name type="scientific">Ramlibacter tataouinensis (strain ATCC BAA-407 / DSM 14655 / LMG 21543 / TTB310)</name>
    <dbReference type="NCBI Taxonomy" id="365046"/>
    <lineage>
        <taxon>Bacteria</taxon>
        <taxon>Pseudomonadati</taxon>
        <taxon>Pseudomonadota</taxon>
        <taxon>Betaproteobacteria</taxon>
        <taxon>Burkholderiales</taxon>
        <taxon>Comamonadaceae</taxon>
        <taxon>Ramlibacter</taxon>
    </lineage>
</organism>
<reference evidence="1 2" key="2">
    <citation type="journal article" date="2011" name="PLoS ONE">
        <title>The Cyst-Dividing Bacterium Ramlibacter tataouinensis TTB310 Genome Reveals a Well-Stocked Toolbox for Adaptation to a Desert Environment.</title>
        <authorList>
            <person name="De Luca G."/>
            <person name="Barakat M."/>
            <person name="Ortet P."/>
            <person name="Fochesato S."/>
            <person name="Jourlin-Castelli C."/>
            <person name="Ansaldi M."/>
            <person name="Py B."/>
            <person name="Fichant G."/>
            <person name="Coutinho P.M."/>
            <person name="Voulhoux R."/>
            <person name="Bastien O."/>
            <person name="Marechal E."/>
            <person name="Henrissat B."/>
            <person name="Quentin Y."/>
            <person name="Noirot P."/>
            <person name="Filloux A."/>
            <person name="Mejean V."/>
            <person name="Dubow M.S."/>
            <person name="Barras F."/>
            <person name="Barbe V."/>
            <person name="Weissenbach J."/>
            <person name="Mihalcescu I."/>
            <person name="Vermeglio A."/>
            <person name="Achouak W."/>
            <person name="Heulin T."/>
        </authorList>
    </citation>
    <scope>NUCLEOTIDE SEQUENCE [LARGE SCALE GENOMIC DNA]</scope>
    <source>
        <strain evidence="2">ATCC BAA-407 / DSM 14655 / LMG 21543 / TTB310</strain>
    </source>
</reference>
<sequence>MAFEVPSRIGQPWEPWEDSAILTDLRLKVDPHVIALRARRTQQEVETRLQELLRPAPRERRRTRRINRA</sequence>
<name>F5Y1T5_RAMTT</name>
<protein>
    <submittedName>
        <fullName evidence="1">Uncharacterized protein</fullName>
    </submittedName>
</protein>
<dbReference type="EMBL" id="CP000245">
    <property type="protein sequence ID" value="AEG92336.1"/>
    <property type="molecule type" value="Genomic_DNA"/>
</dbReference>
<accession>F5Y1T5</accession>